<keyword evidence="9" id="KW-1185">Reference proteome</keyword>
<comment type="similarity">
    <text evidence="2">Belongs to the EamA transporter family.</text>
</comment>
<comment type="subcellular location">
    <subcellularLocation>
        <location evidence="1">Membrane</location>
        <topology evidence="1">Multi-pass membrane protein</topology>
    </subcellularLocation>
</comment>
<dbReference type="InterPro" id="IPR050638">
    <property type="entry name" value="AA-Vitamin_Transporters"/>
</dbReference>
<dbReference type="Proteomes" id="UP001501570">
    <property type="component" value="Unassembled WGS sequence"/>
</dbReference>
<dbReference type="InterPro" id="IPR037185">
    <property type="entry name" value="EmrE-like"/>
</dbReference>
<evidence type="ECO:0000256" key="5">
    <source>
        <dbReference type="ARBA" id="ARBA00023136"/>
    </source>
</evidence>
<feature type="transmembrane region" description="Helical" evidence="6">
    <location>
        <begin position="29"/>
        <end position="51"/>
    </location>
</feature>
<feature type="transmembrane region" description="Helical" evidence="6">
    <location>
        <begin position="93"/>
        <end position="110"/>
    </location>
</feature>
<feature type="transmembrane region" description="Helical" evidence="6">
    <location>
        <begin position="63"/>
        <end position="81"/>
    </location>
</feature>
<evidence type="ECO:0000256" key="1">
    <source>
        <dbReference type="ARBA" id="ARBA00004141"/>
    </source>
</evidence>
<evidence type="ECO:0000256" key="3">
    <source>
        <dbReference type="ARBA" id="ARBA00022692"/>
    </source>
</evidence>
<feature type="transmembrane region" description="Helical" evidence="6">
    <location>
        <begin position="172"/>
        <end position="194"/>
    </location>
</feature>
<protein>
    <submittedName>
        <fullName evidence="8">EamA family transporter</fullName>
    </submittedName>
</protein>
<feature type="transmembrane region" description="Helical" evidence="6">
    <location>
        <begin position="122"/>
        <end position="141"/>
    </location>
</feature>
<evidence type="ECO:0000259" key="7">
    <source>
        <dbReference type="Pfam" id="PF00892"/>
    </source>
</evidence>
<feature type="transmembrane region" description="Helical" evidence="6">
    <location>
        <begin position="262"/>
        <end position="279"/>
    </location>
</feature>
<feature type="transmembrane region" description="Helical" evidence="6">
    <location>
        <begin position="147"/>
        <end position="165"/>
    </location>
</feature>
<organism evidence="8 9">
    <name type="scientific">Rugosimonospora acidiphila</name>
    <dbReference type="NCBI Taxonomy" id="556531"/>
    <lineage>
        <taxon>Bacteria</taxon>
        <taxon>Bacillati</taxon>
        <taxon>Actinomycetota</taxon>
        <taxon>Actinomycetes</taxon>
        <taxon>Micromonosporales</taxon>
        <taxon>Micromonosporaceae</taxon>
        <taxon>Rugosimonospora</taxon>
    </lineage>
</organism>
<feature type="domain" description="EamA" evidence="7">
    <location>
        <begin position="152"/>
        <end position="279"/>
    </location>
</feature>
<evidence type="ECO:0000313" key="8">
    <source>
        <dbReference type="EMBL" id="GAA5202243.1"/>
    </source>
</evidence>
<accession>A0ABP9SWW5</accession>
<evidence type="ECO:0000313" key="9">
    <source>
        <dbReference type="Proteomes" id="UP001501570"/>
    </source>
</evidence>
<proteinExistence type="inferred from homology"/>
<keyword evidence="5 6" id="KW-0472">Membrane</keyword>
<comment type="caution">
    <text evidence="8">The sequence shown here is derived from an EMBL/GenBank/DDBJ whole genome shotgun (WGS) entry which is preliminary data.</text>
</comment>
<dbReference type="PANTHER" id="PTHR32322">
    <property type="entry name" value="INNER MEMBRANE TRANSPORTER"/>
    <property type="match status" value="1"/>
</dbReference>
<feature type="transmembrane region" description="Helical" evidence="6">
    <location>
        <begin position="206"/>
        <end position="230"/>
    </location>
</feature>
<dbReference type="PANTHER" id="PTHR32322:SF2">
    <property type="entry name" value="EAMA DOMAIN-CONTAINING PROTEIN"/>
    <property type="match status" value="1"/>
</dbReference>
<keyword evidence="3 6" id="KW-0812">Transmembrane</keyword>
<feature type="transmembrane region" description="Helical" evidence="6">
    <location>
        <begin position="5"/>
        <end position="23"/>
    </location>
</feature>
<feature type="domain" description="EamA" evidence="7">
    <location>
        <begin position="4"/>
        <end position="135"/>
    </location>
</feature>
<dbReference type="SUPFAM" id="SSF103481">
    <property type="entry name" value="Multidrug resistance efflux transporter EmrE"/>
    <property type="match status" value="2"/>
</dbReference>
<evidence type="ECO:0000256" key="6">
    <source>
        <dbReference type="SAM" id="Phobius"/>
    </source>
</evidence>
<dbReference type="RefSeq" id="WP_345639338.1">
    <property type="nucleotide sequence ID" value="NZ_BAABJQ010000060.1"/>
</dbReference>
<keyword evidence="4 6" id="KW-1133">Transmembrane helix</keyword>
<feature type="transmembrane region" description="Helical" evidence="6">
    <location>
        <begin position="237"/>
        <end position="256"/>
    </location>
</feature>
<sequence>MSRRGWLLFMAMGLIWGVPYLLIKVSVGVLSPVSLVFLRTGLGALLLLPLAGARGQLRPLLRHWPAVLVFTAAEVAVPWLLLASAEQRLDSSLSGLLIAAVPLFGALLAWASGTERPGGMRLTGLLVGLVGVAALVGLDVHGGDLRALVEMAGVVIGYAVGPYVLARYLSDVPGAVVTAVSLGLTALVYLPVAVFQLPRHWPSARVTGAVVVLAVLCTAAAFLLFVALIAEVGPVRATVVTYVNPAVAVALGVLLLDEPFTLGIGLGFALVLAGSVLATRRAPRPDPVPEPEPVSAG</sequence>
<reference evidence="9" key="1">
    <citation type="journal article" date="2019" name="Int. J. Syst. Evol. Microbiol.">
        <title>The Global Catalogue of Microorganisms (GCM) 10K type strain sequencing project: providing services to taxonomists for standard genome sequencing and annotation.</title>
        <authorList>
            <consortium name="The Broad Institute Genomics Platform"/>
            <consortium name="The Broad Institute Genome Sequencing Center for Infectious Disease"/>
            <person name="Wu L."/>
            <person name="Ma J."/>
        </authorList>
    </citation>
    <scope>NUCLEOTIDE SEQUENCE [LARGE SCALE GENOMIC DNA]</scope>
    <source>
        <strain evidence="9">JCM 18304</strain>
    </source>
</reference>
<name>A0ABP9SWW5_9ACTN</name>
<gene>
    <name evidence="8" type="ORF">GCM10023322_83770</name>
</gene>
<dbReference type="Pfam" id="PF00892">
    <property type="entry name" value="EamA"/>
    <property type="match status" value="2"/>
</dbReference>
<evidence type="ECO:0000256" key="2">
    <source>
        <dbReference type="ARBA" id="ARBA00007362"/>
    </source>
</evidence>
<dbReference type="InterPro" id="IPR000620">
    <property type="entry name" value="EamA_dom"/>
</dbReference>
<evidence type="ECO:0000256" key="4">
    <source>
        <dbReference type="ARBA" id="ARBA00022989"/>
    </source>
</evidence>
<dbReference type="EMBL" id="BAABJQ010000060">
    <property type="protein sequence ID" value="GAA5202243.1"/>
    <property type="molecule type" value="Genomic_DNA"/>
</dbReference>